<comment type="catalytic activity">
    <reaction evidence="9 10">
        <text>adenosine(37) in tRNA + dimethylallyl diphosphate = N(6)-dimethylallyladenosine(37) in tRNA + diphosphate</text>
        <dbReference type="Rhea" id="RHEA:26482"/>
        <dbReference type="Rhea" id="RHEA-COMP:10162"/>
        <dbReference type="Rhea" id="RHEA-COMP:10375"/>
        <dbReference type="ChEBI" id="CHEBI:33019"/>
        <dbReference type="ChEBI" id="CHEBI:57623"/>
        <dbReference type="ChEBI" id="CHEBI:74411"/>
        <dbReference type="ChEBI" id="CHEBI:74415"/>
        <dbReference type="EC" id="2.5.1.75"/>
    </reaction>
</comment>
<evidence type="ECO:0000256" key="8">
    <source>
        <dbReference type="ARBA" id="ARBA00022842"/>
    </source>
</evidence>
<dbReference type="STRING" id="880074.BARVI_12645"/>
<dbReference type="EC" id="2.5.1.75" evidence="10"/>
<keyword evidence="7 10" id="KW-0067">ATP-binding</keyword>
<dbReference type="OrthoDB" id="9776390at2"/>
<dbReference type="NCBIfam" id="TIGR00174">
    <property type="entry name" value="miaA"/>
    <property type="match status" value="1"/>
</dbReference>
<dbReference type="SUPFAM" id="SSF52540">
    <property type="entry name" value="P-loop containing nucleoside triphosphate hydrolases"/>
    <property type="match status" value="2"/>
</dbReference>
<dbReference type="PANTHER" id="PTHR11088:SF60">
    <property type="entry name" value="TRNA DIMETHYLALLYLTRANSFERASE"/>
    <property type="match status" value="1"/>
</dbReference>
<dbReference type="PANTHER" id="PTHR11088">
    <property type="entry name" value="TRNA DIMETHYLALLYLTRANSFERASE"/>
    <property type="match status" value="1"/>
</dbReference>
<dbReference type="RefSeq" id="WP_025279489.1">
    <property type="nucleotide sequence ID" value="NZ_CP007034.1"/>
</dbReference>
<dbReference type="InterPro" id="IPR018022">
    <property type="entry name" value="IPT"/>
</dbReference>
<protein>
    <recommendedName>
        <fullName evidence="10">tRNA dimethylallyltransferase</fullName>
        <ecNumber evidence="10">2.5.1.75</ecNumber>
    </recommendedName>
    <alternativeName>
        <fullName evidence="10">Dimethylallyl diphosphate:tRNA dimethylallyltransferase</fullName>
        <shortName evidence="10">DMAPP:tRNA dimethylallyltransferase</shortName>
        <shortName evidence="10">DMATase</shortName>
    </alternativeName>
    <alternativeName>
        <fullName evidence="10">Isopentenyl-diphosphate:tRNA isopentenyltransferase</fullName>
        <shortName evidence="10">IPP transferase</shortName>
        <shortName evidence="10">IPPT</shortName>
        <shortName evidence="10">IPTase</shortName>
    </alternativeName>
</protein>
<name>W0ERJ3_9BACT</name>
<dbReference type="Pfam" id="PF01715">
    <property type="entry name" value="IPPT"/>
    <property type="match status" value="1"/>
</dbReference>
<keyword evidence="8 10" id="KW-0460">Magnesium</keyword>
<dbReference type="AlphaFoldDB" id="W0ERJ3"/>
<sequence>MAGTLLVLTGPTGVGKTDLSLQLAEHYGCPIVSADSRQFYRDIPIGTAAPTASELARVKHYFVGQLALTDYYSASCYEEEVLRLLDTLFQTHEYVLLTGGSMMYIDAVCKGIDEIPTITDEVRREVLADYHRVGLDALCEELRELDPVYYGEVDLKNHKRVIHAIEICRQTGGRYSDLRTRQVKQRPFRIVKIGLIRPREELFERIARRTDQMIADGLLDEARRVYPLRHLNSLNTVGYKELFAYFDGTMTLDQAIEKIKRNTRVYSKKQVTWYKKDPDMHWFSPDDKEAIIEYIDGGSKSNLSFSLDSASGAE</sequence>
<keyword evidence="6 10" id="KW-0547">Nucleotide-binding</keyword>
<dbReference type="PATRIC" id="fig|880074.11.peg.2611"/>
<evidence type="ECO:0000256" key="3">
    <source>
        <dbReference type="ARBA" id="ARBA00005842"/>
    </source>
</evidence>
<dbReference type="Proteomes" id="UP000018901">
    <property type="component" value="Chromosome"/>
</dbReference>
<keyword evidence="4 10" id="KW-0808">Transferase</keyword>
<dbReference type="HOGENOM" id="CLU_032616_0_1_10"/>
<evidence type="ECO:0000256" key="6">
    <source>
        <dbReference type="ARBA" id="ARBA00022741"/>
    </source>
</evidence>
<evidence type="ECO:0000313" key="12">
    <source>
        <dbReference type="EMBL" id="AHF13435.1"/>
    </source>
</evidence>
<dbReference type="Gene3D" id="3.40.50.300">
    <property type="entry name" value="P-loop containing nucleotide triphosphate hydrolases"/>
    <property type="match status" value="1"/>
</dbReference>
<feature type="site" description="Interaction with substrate tRNA" evidence="10">
    <location>
        <position position="101"/>
    </location>
</feature>
<comment type="subunit">
    <text evidence="10">Monomer.</text>
</comment>
<dbReference type="Gene3D" id="1.10.20.140">
    <property type="match status" value="1"/>
</dbReference>
<comment type="similarity">
    <text evidence="3 10">Belongs to the IPP transferase family.</text>
</comment>
<keyword evidence="13" id="KW-1185">Reference proteome</keyword>
<proteinExistence type="inferred from homology"/>
<evidence type="ECO:0000256" key="1">
    <source>
        <dbReference type="ARBA" id="ARBA00001946"/>
    </source>
</evidence>
<feature type="region of interest" description="Interaction with substrate tRNA" evidence="10">
    <location>
        <begin position="35"/>
        <end position="38"/>
    </location>
</feature>
<dbReference type="GO" id="GO:0005524">
    <property type="term" value="F:ATP binding"/>
    <property type="evidence" value="ECO:0007669"/>
    <property type="project" value="UniProtKB-UniRule"/>
</dbReference>
<dbReference type="InterPro" id="IPR039657">
    <property type="entry name" value="Dimethylallyltransferase"/>
</dbReference>
<feature type="site" description="Interaction with substrate tRNA" evidence="10">
    <location>
        <position position="123"/>
    </location>
</feature>
<feature type="domain" description="Guanylate kinase-like" evidence="11">
    <location>
        <begin position="3"/>
        <end position="91"/>
    </location>
</feature>
<organism evidence="12 13">
    <name type="scientific">Barnesiella viscericola DSM 18177</name>
    <dbReference type="NCBI Taxonomy" id="880074"/>
    <lineage>
        <taxon>Bacteria</taxon>
        <taxon>Pseudomonadati</taxon>
        <taxon>Bacteroidota</taxon>
        <taxon>Bacteroidia</taxon>
        <taxon>Bacteroidales</taxon>
        <taxon>Barnesiellaceae</taxon>
        <taxon>Barnesiella</taxon>
    </lineage>
</organism>
<accession>W0ERJ3</accession>
<dbReference type="InterPro" id="IPR027417">
    <property type="entry name" value="P-loop_NTPase"/>
</dbReference>
<evidence type="ECO:0000256" key="10">
    <source>
        <dbReference type="HAMAP-Rule" id="MF_00185"/>
    </source>
</evidence>
<dbReference type="GO" id="GO:0006400">
    <property type="term" value="P:tRNA modification"/>
    <property type="evidence" value="ECO:0007669"/>
    <property type="project" value="TreeGrafter"/>
</dbReference>
<evidence type="ECO:0000256" key="7">
    <source>
        <dbReference type="ARBA" id="ARBA00022840"/>
    </source>
</evidence>
<dbReference type="eggNOG" id="COG0324">
    <property type="taxonomic scope" value="Bacteria"/>
</dbReference>
<dbReference type="PROSITE" id="PS50052">
    <property type="entry name" value="GUANYLATE_KINASE_2"/>
    <property type="match status" value="1"/>
</dbReference>
<evidence type="ECO:0000256" key="4">
    <source>
        <dbReference type="ARBA" id="ARBA00022679"/>
    </source>
</evidence>
<keyword evidence="5 10" id="KW-0819">tRNA processing</keyword>
<comment type="function">
    <text evidence="2 10">Catalyzes the transfer of a dimethylallyl group onto the adenine at position 37 in tRNAs that read codons beginning with uridine, leading to the formation of N6-(dimethylallyl)adenosine (i(6)A).</text>
</comment>
<gene>
    <name evidence="10" type="primary">miaA</name>
    <name evidence="12" type="ORF">BARVI_12645</name>
</gene>
<dbReference type="EMBL" id="CP007034">
    <property type="protein sequence ID" value="AHF13435.1"/>
    <property type="molecule type" value="Genomic_DNA"/>
</dbReference>
<evidence type="ECO:0000256" key="2">
    <source>
        <dbReference type="ARBA" id="ARBA00003213"/>
    </source>
</evidence>
<feature type="binding site" evidence="10">
    <location>
        <begin position="10"/>
        <end position="17"/>
    </location>
    <ligand>
        <name>ATP</name>
        <dbReference type="ChEBI" id="CHEBI:30616"/>
    </ligand>
</feature>
<dbReference type="GeneID" id="90530217"/>
<dbReference type="GO" id="GO:0052381">
    <property type="term" value="F:tRNA dimethylallyltransferase activity"/>
    <property type="evidence" value="ECO:0007669"/>
    <property type="project" value="UniProtKB-UniRule"/>
</dbReference>
<dbReference type="KEGG" id="bvs:BARVI_12645"/>
<dbReference type="HAMAP" id="MF_00185">
    <property type="entry name" value="IPP_trans"/>
    <property type="match status" value="1"/>
</dbReference>
<evidence type="ECO:0000256" key="5">
    <source>
        <dbReference type="ARBA" id="ARBA00022694"/>
    </source>
</evidence>
<reference evidence="12 13" key="1">
    <citation type="submission" date="2013-12" db="EMBL/GenBank/DDBJ databases">
        <authorList>
            <consortium name="DOE Joint Genome Institute"/>
            <person name="Eisen J."/>
            <person name="Huntemann M."/>
            <person name="Han J."/>
            <person name="Chen A."/>
            <person name="Kyrpides N."/>
            <person name="Mavromatis K."/>
            <person name="Markowitz V."/>
            <person name="Palaniappan K."/>
            <person name="Ivanova N."/>
            <person name="Schaumberg A."/>
            <person name="Pati A."/>
            <person name="Liolios K."/>
            <person name="Nordberg H.P."/>
            <person name="Cantor M.N."/>
            <person name="Hua S.X."/>
            <person name="Woyke T."/>
        </authorList>
    </citation>
    <scope>NUCLEOTIDE SEQUENCE [LARGE SCALE GENOMIC DNA]</scope>
    <source>
        <strain evidence="13">DSM 18177</strain>
    </source>
</reference>
<feature type="binding site" evidence="10">
    <location>
        <begin position="12"/>
        <end position="17"/>
    </location>
    <ligand>
        <name>substrate</name>
    </ligand>
</feature>
<dbReference type="InterPro" id="IPR008144">
    <property type="entry name" value="Guanylate_kin-like_dom"/>
</dbReference>
<evidence type="ECO:0000313" key="13">
    <source>
        <dbReference type="Proteomes" id="UP000018901"/>
    </source>
</evidence>
<evidence type="ECO:0000256" key="9">
    <source>
        <dbReference type="ARBA" id="ARBA00049563"/>
    </source>
</evidence>
<comment type="cofactor">
    <cofactor evidence="1 10">
        <name>Mg(2+)</name>
        <dbReference type="ChEBI" id="CHEBI:18420"/>
    </cofactor>
</comment>
<evidence type="ECO:0000259" key="11">
    <source>
        <dbReference type="PROSITE" id="PS50052"/>
    </source>
</evidence>
<comment type="caution">
    <text evidence="10">Lacks conserved residue(s) required for the propagation of feature annotation.</text>
</comment>